<keyword evidence="7 9" id="KW-0030">Aminoacyl-tRNA synthetase</keyword>
<evidence type="ECO:0000256" key="8">
    <source>
        <dbReference type="ARBA" id="ARBA00047469"/>
    </source>
</evidence>
<dbReference type="Proteomes" id="UP000251561">
    <property type="component" value="Chromosome"/>
</dbReference>
<feature type="short sequence motif" description="'KMSKS' region" evidence="9">
    <location>
        <begin position="745"/>
        <end position="749"/>
    </location>
</feature>
<dbReference type="AlphaFoldDB" id="A0A344LNT2"/>
<keyword evidence="2 9" id="KW-0963">Cytoplasm</keyword>
<evidence type="ECO:0000256" key="5">
    <source>
        <dbReference type="ARBA" id="ARBA00022840"/>
    </source>
</evidence>
<dbReference type="PRINTS" id="PR00985">
    <property type="entry name" value="TRNASYNTHLEU"/>
</dbReference>
<dbReference type="EMBL" id="CP030261">
    <property type="protein sequence ID" value="AXB55574.1"/>
    <property type="molecule type" value="Genomic_DNA"/>
</dbReference>
<dbReference type="InterPro" id="IPR002300">
    <property type="entry name" value="aa-tRNA-synth_Ia"/>
</dbReference>
<evidence type="ECO:0000256" key="9">
    <source>
        <dbReference type="HAMAP-Rule" id="MF_00049"/>
    </source>
</evidence>
<keyword evidence="5 9" id="KW-0067">ATP-binding</keyword>
<dbReference type="SUPFAM" id="SSF47323">
    <property type="entry name" value="Anticodon-binding domain of a subclass of class I aminoacyl-tRNA synthetases"/>
    <property type="match status" value="1"/>
</dbReference>
<dbReference type="Gene3D" id="3.40.50.620">
    <property type="entry name" value="HUPs"/>
    <property type="match status" value="3"/>
</dbReference>
<dbReference type="GO" id="GO:0005829">
    <property type="term" value="C:cytosol"/>
    <property type="evidence" value="ECO:0007669"/>
    <property type="project" value="TreeGrafter"/>
</dbReference>
<feature type="domain" description="Aminoacyl-tRNA synthetase class Ia" evidence="11">
    <location>
        <begin position="741"/>
        <end position="771"/>
    </location>
</feature>
<dbReference type="Pfam" id="PF08264">
    <property type="entry name" value="Anticodon_1"/>
    <property type="match status" value="1"/>
</dbReference>
<evidence type="ECO:0000256" key="1">
    <source>
        <dbReference type="ARBA" id="ARBA00005594"/>
    </source>
</evidence>
<dbReference type="InterPro" id="IPR009080">
    <property type="entry name" value="tRNAsynth_Ia_anticodon-bd"/>
</dbReference>
<dbReference type="GO" id="GO:0002161">
    <property type="term" value="F:aminoacyl-tRNA deacylase activity"/>
    <property type="evidence" value="ECO:0007669"/>
    <property type="project" value="InterPro"/>
</dbReference>
<accession>A0A344LNT2</accession>
<evidence type="ECO:0000259" key="12">
    <source>
        <dbReference type="Pfam" id="PF08264"/>
    </source>
</evidence>
<keyword evidence="6 9" id="KW-0648">Protein biosynthesis</keyword>
<evidence type="ECO:0000313" key="15">
    <source>
        <dbReference type="Proteomes" id="UP000251561"/>
    </source>
</evidence>
<organism evidence="14 15">
    <name type="scientific">Flavobacterium fluviale</name>
    <dbReference type="NCBI Taxonomy" id="2249356"/>
    <lineage>
        <taxon>Bacteria</taxon>
        <taxon>Pseudomonadati</taxon>
        <taxon>Bacteroidota</taxon>
        <taxon>Flavobacteriia</taxon>
        <taxon>Flavobacteriales</taxon>
        <taxon>Flavobacteriaceae</taxon>
        <taxon>Flavobacterium</taxon>
    </lineage>
</organism>
<gene>
    <name evidence="9" type="primary">leuS</name>
    <name evidence="14" type="ORF">HYN86_02735</name>
</gene>
<dbReference type="PANTHER" id="PTHR43740">
    <property type="entry name" value="LEUCYL-TRNA SYNTHETASE"/>
    <property type="match status" value="1"/>
</dbReference>
<feature type="domain" description="Leucyl-tRNA synthetase editing" evidence="13">
    <location>
        <begin position="288"/>
        <end position="490"/>
    </location>
</feature>
<dbReference type="Gene3D" id="1.10.730.10">
    <property type="entry name" value="Isoleucyl-tRNA Synthetase, Domain 1"/>
    <property type="match status" value="1"/>
</dbReference>
<dbReference type="Pfam" id="PF13603">
    <property type="entry name" value="tRNA-synt_1_2"/>
    <property type="match status" value="1"/>
</dbReference>
<dbReference type="RefSeq" id="WP_113676658.1">
    <property type="nucleotide sequence ID" value="NZ_CP030261.1"/>
</dbReference>
<comment type="subcellular location">
    <subcellularLocation>
        <location evidence="9">Cytoplasm</location>
    </subcellularLocation>
</comment>
<dbReference type="GO" id="GO:0005524">
    <property type="term" value="F:ATP binding"/>
    <property type="evidence" value="ECO:0007669"/>
    <property type="project" value="UniProtKB-UniRule"/>
</dbReference>
<keyword evidence="3 9" id="KW-0436">Ligase</keyword>
<feature type="domain" description="Methionyl/Valyl/Leucyl/Isoleucyl-tRNA synthetase anticodon-binding" evidence="12">
    <location>
        <begin position="821"/>
        <end position="933"/>
    </location>
</feature>
<dbReference type="InterPro" id="IPR025709">
    <property type="entry name" value="Leu_tRNA-synth_edit"/>
</dbReference>
<dbReference type="FunFam" id="3.40.50.620:FF:000060">
    <property type="entry name" value="Leucine--tRNA ligase"/>
    <property type="match status" value="1"/>
</dbReference>
<evidence type="ECO:0000256" key="7">
    <source>
        <dbReference type="ARBA" id="ARBA00023146"/>
    </source>
</evidence>
<dbReference type="InterPro" id="IPR002302">
    <property type="entry name" value="Leu-tRNA-ligase"/>
</dbReference>
<feature type="domain" description="Aminoacyl-tRNA synthetase class Ia" evidence="11">
    <location>
        <begin position="11"/>
        <end position="156"/>
    </location>
</feature>
<dbReference type="NCBIfam" id="TIGR00396">
    <property type="entry name" value="leuS_bact"/>
    <property type="match status" value="1"/>
</dbReference>
<dbReference type="InterPro" id="IPR001412">
    <property type="entry name" value="aa-tRNA-synth_I_CS"/>
</dbReference>
<dbReference type="FunFam" id="1.10.730.10:FF:000011">
    <property type="entry name" value="Leucine--tRNA ligase chloroplastic/mitochondrial"/>
    <property type="match status" value="1"/>
</dbReference>
<dbReference type="SUPFAM" id="SSF52374">
    <property type="entry name" value="Nucleotidylyl transferase"/>
    <property type="match status" value="1"/>
</dbReference>
<dbReference type="EC" id="6.1.1.4" evidence="9"/>
<dbReference type="PANTHER" id="PTHR43740:SF2">
    <property type="entry name" value="LEUCINE--TRNA LIGASE, MITOCHONDRIAL"/>
    <property type="match status" value="1"/>
</dbReference>
<evidence type="ECO:0000256" key="6">
    <source>
        <dbReference type="ARBA" id="ARBA00022917"/>
    </source>
</evidence>
<keyword evidence="15" id="KW-1185">Reference proteome</keyword>
<protein>
    <recommendedName>
        <fullName evidence="9">Leucine--tRNA ligase</fullName>
        <ecNumber evidence="9">6.1.1.4</ecNumber>
    </recommendedName>
    <alternativeName>
        <fullName evidence="9">Leucyl-tRNA synthetase</fullName>
        <shortName evidence="9">LeuRS</shortName>
    </alternativeName>
</protein>
<dbReference type="OrthoDB" id="9810365at2"/>
<evidence type="ECO:0000256" key="3">
    <source>
        <dbReference type="ARBA" id="ARBA00022598"/>
    </source>
</evidence>
<reference evidence="14 15" key="1">
    <citation type="submission" date="2018-06" db="EMBL/GenBank/DDBJ databases">
        <title>Genome sequencing of Flavobacterium.</title>
        <authorList>
            <person name="Baek M.-G."/>
            <person name="Yi H."/>
        </authorList>
    </citation>
    <scope>NUCLEOTIDE SEQUENCE [LARGE SCALE GENOMIC DNA]</scope>
    <source>
        <strain evidence="14 15">HYN0086</strain>
    </source>
</reference>
<feature type="binding site" evidence="9">
    <location>
        <position position="748"/>
    </location>
    <ligand>
        <name>ATP</name>
        <dbReference type="ChEBI" id="CHEBI:30616"/>
    </ligand>
</feature>
<comment type="caution">
    <text evidence="9">Lacks conserved residue(s) required for the propagation of feature annotation.</text>
</comment>
<evidence type="ECO:0000259" key="13">
    <source>
        <dbReference type="Pfam" id="PF13603"/>
    </source>
</evidence>
<dbReference type="CDD" id="cd07958">
    <property type="entry name" value="Anticodon_Ia_Leu_BEm"/>
    <property type="match status" value="1"/>
</dbReference>
<proteinExistence type="inferred from homology"/>
<dbReference type="PROSITE" id="PS00178">
    <property type="entry name" value="AA_TRNA_LIGASE_I"/>
    <property type="match status" value="1"/>
</dbReference>
<dbReference type="GO" id="GO:0006429">
    <property type="term" value="P:leucyl-tRNA aminoacylation"/>
    <property type="evidence" value="ECO:0007669"/>
    <property type="project" value="UniProtKB-UniRule"/>
</dbReference>
<comment type="similarity">
    <text evidence="1 9 10">Belongs to the class-I aminoacyl-tRNA synthetase family.</text>
</comment>
<evidence type="ECO:0000313" key="14">
    <source>
        <dbReference type="EMBL" id="AXB55574.1"/>
    </source>
</evidence>
<dbReference type="KEGG" id="ffl:HYN86_02735"/>
<evidence type="ECO:0000256" key="4">
    <source>
        <dbReference type="ARBA" id="ARBA00022741"/>
    </source>
</evidence>
<dbReference type="SUPFAM" id="SSF50677">
    <property type="entry name" value="ValRS/IleRS/LeuRS editing domain"/>
    <property type="match status" value="1"/>
</dbReference>
<comment type="catalytic activity">
    <reaction evidence="8 9">
        <text>tRNA(Leu) + L-leucine + ATP = L-leucyl-tRNA(Leu) + AMP + diphosphate</text>
        <dbReference type="Rhea" id="RHEA:11688"/>
        <dbReference type="Rhea" id="RHEA-COMP:9613"/>
        <dbReference type="Rhea" id="RHEA-COMP:9622"/>
        <dbReference type="ChEBI" id="CHEBI:30616"/>
        <dbReference type="ChEBI" id="CHEBI:33019"/>
        <dbReference type="ChEBI" id="CHEBI:57427"/>
        <dbReference type="ChEBI" id="CHEBI:78442"/>
        <dbReference type="ChEBI" id="CHEBI:78494"/>
        <dbReference type="ChEBI" id="CHEBI:456215"/>
        <dbReference type="EC" id="6.1.1.4"/>
    </reaction>
</comment>
<evidence type="ECO:0000256" key="10">
    <source>
        <dbReference type="RuleBase" id="RU363035"/>
    </source>
</evidence>
<sequence length="970" mass="110033">MKYNPNEIDAKWQKYWAENQTFAAKNNSEKPKHYVLDMFPYPSGAGLHVGHPLGYIASDVYSRFKRHQGFNVLHPMGYDSFGLPAEQYAIQTGQRPEDTTRVNIDGGVDKEGKQIAGYRKQLDKIGFSFDWSREVRTSNPDYYKHTQWIFIQLFNSWYCKKQGKAFDISELVTVFEESGNALVEAVCDDNVVIFSADEWNSYSDDQKEKILLQYRMTYLAETEVNWCPGLGTVLANDEIVNGVSERGGFPVIRKKMTQWSMRISAYAERLLQGLNDIDWSESIKESQRNWIGKSVGAMVKFKVLSPESLAQSALSDSELGTKDSFIEVFTTRPDTIFGVTFMTLAPEHDLVAKITTPEQKAAVEAYIEKTAKRSERERMADVKTISGVFTGAYAEHPFTKEPIPVWIGDYVLAGYGTGAVMAVPCGDERDYAFANFFKGQNGMPEIKNIFANVDISEAAYGSKDNVEIANSDFLNGLNYKEATQKAISELEKIGQGTGKTNYRLRDAVFSRQRYWGEPFPVYYVNGLPKMIDAQHLPIILPEVEKYLPTEDGLPPLGNAVVWAWDTKQNKVVNTDLVDNVSIFPLELNTMPGWAGSSWYWMRYMDAHNENEFASKEALAYWENVDLYIGGSEHATGHLLYSRFWNKFLKDKGFAPTEEPFKKLINQGMILGTSAFVYRLEGTNTFVSKNKIGDQKVQPIHADVSLVNSSDELDVEKFKAWREDYADAEFFLDDNGKYIVGREVEKMSKSKYNVVTPDDICAEYGADTLRLYEMFLGPLEQAKPWNTAGISGVFGFLKKLWRLYFDDNGLIVNNDEPTKDNLKSLHKTIKKVADDIENFSFNTSVSQFMICVNELSSQNCHSRAILEPLAILVSPYAPHIAEELWSQLGHTTSISEVAFPIFDEKHLIETNKEYPVSFNGKMRFTIELPLDLTKEQIEEIVMKDERTQKQLDGKTPNKVIIVPGKIINLVG</sequence>
<dbReference type="InterPro" id="IPR013155">
    <property type="entry name" value="M/V/L/I-tRNA-synth_anticd-bd"/>
</dbReference>
<dbReference type="Pfam" id="PF00133">
    <property type="entry name" value="tRNA-synt_1"/>
    <property type="match status" value="2"/>
</dbReference>
<dbReference type="GO" id="GO:0004823">
    <property type="term" value="F:leucine-tRNA ligase activity"/>
    <property type="evidence" value="ECO:0007669"/>
    <property type="project" value="UniProtKB-UniRule"/>
</dbReference>
<dbReference type="FunFam" id="3.40.50.620:FF:000056">
    <property type="entry name" value="Leucine--tRNA ligase"/>
    <property type="match status" value="1"/>
</dbReference>
<dbReference type="HAMAP" id="MF_00049_B">
    <property type="entry name" value="Leu_tRNA_synth_B"/>
    <property type="match status" value="1"/>
</dbReference>
<evidence type="ECO:0000259" key="11">
    <source>
        <dbReference type="Pfam" id="PF00133"/>
    </source>
</evidence>
<dbReference type="InterPro" id="IPR014729">
    <property type="entry name" value="Rossmann-like_a/b/a_fold"/>
</dbReference>
<keyword evidence="4 9" id="KW-0547">Nucleotide-binding</keyword>
<evidence type="ECO:0000256" key="2">
    <source>
        <dbReference type="ARBA" id="ARBA00022490"/>
    </source>
</evidence>
<name>A0A344LNT2_9FLAO</name>
<dbReference type="InterPro" id="IPR009008">
    <property type="entry name" value="Val/Leu/Ile-tRNA-synth_edit"/>
</dbReference>